<feature type="domain" description="C2H2-type" evidence="6">
    <location>
        <begin position="53"/>
        <end position="84"/>
    </location>
</feature>
<dbReference type="Pfam" id="PF00096">
    <property type="entry name" value="zf-C2H2"/>
    <property type="match status" value="1"/>
</dbReference>
<dbReference type="InterPro" id="IPR013087">
    <property type="entry name" value="Znf_C2H2_type"/>
</dbReference>
<keyword evidence="3 5" id="KW-0863">Zinc-finger</keyword>
<feature type="domain" description="C2H2-type" evidence="6">
    <location>
        <begin position="157"/>
        <end position="186"/>
    </location>
</feature>
<dbReference type="EMBL" id="JAPQKO010000003">
    <property type="protein sequence ID" value="KAJ5172411.1"/>
    <property type="molecule type" value="Genomic_DNA"/>
</dbReference>
<organism evidence="7 8">
    <name type="scientific">Penicillium capsulatum</name>
    <dbReference type="NCBI Taxonomy" id="69766"/>
    <lineage>
        <taxon>Eukaryota</taxon>
        <taxon>Fungi</taxon>
        <taxon>Dikarya</taxon>
        <taxon>Ascomycota</taxon>
        <taxon>Pezizomycotina</taxon>
        <taxon>Eurotiomycetes</taxon>
        <taxon>Eurotiomycetidae</taxon>
        <taxon>Eurotiales</taxon>
        <taxon>Aspergillaceae</taxon>
        <taxon>Penicillium</taxon>
    </lineage>
</organism>
<evidence type="ECO:0000313" key="8">
    <source>
        <dbReference type="Proteomes" id="UP001146351"/>
    </source>
</evidence>
<keyword evidence="1" id="KW-0479">Metal-binding</keyword>
<comment type="caution">
    <text evidence="7">The sequence shown here is derived from an EMBL/GenBank/DDBJ whole genome shotgun (WGS) entry which is preliminary data.</text>
</comment>
<protein>
    <submittedName>
        <fullName evidence="7">Zinc finger protein</fullName>
    </submittedName>
</protein>
<evidence type="ECO:0000256" key="1">
    <source>
        <dbReference type="ARBA" id="ARBA00022723"/>
    </source>
</evidence>
<evidence type="ECO:0000256" key="3">
    <source>
        <dbReference type="ARBA" id="ARBA00022771"/>
    </source>
</evidence>
<evidence type="ECO:0000256" key="5">
    <source>
        <dbReference type="PROSITE-ProRule" id="PRU00042"/>
    </source>
</evidence>
<reference evidence="7" key="1">
    <citation type="submission" date="2022-11" db="EMBL/GenBank/DDBJ databases">
        <authorList>
            <person name="Petersen C."/>
        </authorList>
    </citation>
    <scope>NUCLEOTIDE SEQUENCE</scope>
    <source>
        <strain evidence="7">IBT 21917</strain>
    </source>
</reference>
<gene>
    <name evidence="7" type="ORF">N7492_005004</name>
</gene>
<dbReference type="GO" id="GO:0003676">
    <property type="term" value="F:nucleic acid binding"/>
    <property type="evidence" value="ECO:0007669"/>
    <property type="project" value="InterPro"/>
</dbReference>
<evidence type="ECO:0000313" key="7">
    <source>
        <dbReference type="EMBL" id="KAJ5172411.1"/>
    </source>
</evidence>
<dbReference type="Gene3D" id="3.30.160.60">
    <property type="entry name" value="Classic Zinc Finger"/>
    <property type="match status" value="2"/>
</dbReference>
<name>A0A9W9IBJ3_9EURO</name>
<proteinExistence type="predicted"/>
<accession>A0A9W9IBJ3</accession>
<keyword evidence="4" id="KW-0862">Zinc</keyword>
<feature type="domain" description="C2H2-type" evidence="6">
    <location>
        <begin position="28"/>
        <end position="52"/>
    </location>
</feature>
<evidence type="ECO:0000256" key="4">
    <source>
        <dbReference type="ARBA" id="ARBA00022833"/>
    </source>
</evidence>
<dbReference type="PANTHER" id="PTHR24379:SF121">
    <property type="entry name" value="C2H2-TYPE DOMAIN-CONTAINING PROTEIN"/>
    <property type="match status" value="1"/>
</dbReference>
<keyword evidence="8" id="KW-1185">Reference proteome</keyword>
<dbReference type="SMART" id="SM00355">
    <property type="entry name" value="ZnF_C2H2"/>
    <property type="match status" value="6"/>
</dbReference>
<dbReference type="InterPro" id="IPR003604">
    <property type="entry name" value="Matrin/U1-like-C_Znf_C2H2"/>
</dbReference>
<dbReference type="OrthoDB" id="6077919at2759"/>
<dbReference type="Pfam" id="PF12874">
    <property type="entry name" value="zf-met"/>
    <property type="match status" value="2"/>
</dbReference>
<dbReference type="InterPro" id="IPR036236">
    <property type="entry name" value="Znf_C2H2_sf"/>
</dbReference>
<dbReference type="PROSITE" id="PS00028">
    <property type="entry name" value="ZINC_FINGER_C2H2_1"/>
    <property type="match status" value="3"/>
</dbReference>
<dbReference type="SMART" id="SM00451">
    <property type="entry name" value="ZnF_U1"/>
    <property type="match status" value="2"/>
</dbReference>
<dbReference type="Proteomes" id="UP001146351">
    <property type="component" value="Unassembled WGS sequence"/>
</dbReference>
<dbReference type="PROSITE" id="PS50157">
    <property type="entry name" value="ZINC_FINGER_C2H2_2"/>
    <property type="match status" value="4"/>
</dbReference>
<dbReference type="AlphaFoldDB" id="A0A9W9IBJ3"/>
<feature type="domain" description="C2H2-type" evidence="6">
    <location>
        <begin position="186"/>
        <end position="212"/>
    </location>
</feature>
<dbReference type="GO" id="GO:0008270">
    <property type="term" value="F:zinc ion binding"/>
    <property type="evidence" value="ECO:0007669"/>
    <property type="project" value="UniProtKB-KW"/>
</dbReference>
<dbReference type="SUPFAM" id="SSF57667">
    <property type="entry name" value="beta-beta-alpha zinc fingers"/>
    <property type="match status" value="3"/>
</dbReference>
<dbReference type="PANTHER" id="PTHR24379">
    <property type="entry name" value="KRAB AND ZINC FINGER DOMAIN-CONTAINING"/>
    <property type="match status" value="1"/>
</dbReference>
<keyword evidence="2" id="KW-0677">Repeat</keyword>
<sequence length="238" mass="27253">MHKCASCDAVFCTFEDCDMHMYELNHWAVCETCNRVFRTQQALAVHMQENAHYKCYCERCDRIFNDNQVYRAHLQSKNHRSSTSKCLFCESTFVTASAVTNHIESSSCRNAPLMNRDAVLRLVRARDPTGVITVPASVATGSSPHPNAMDSFNGQKWECCLCHRQFNNSPALKQHLLSPAHRGRDYRCPNQSKCARQFTSMSSLFNHLESHSCGYMPRSEVQAYLMQVLAGKEMFHRR</sequence>
<evidence type="ECO:0000256" key="2">
    <source>
        <dbReference type="ARBA" id="ARBA00022737"/>
    </source>
</evidence>
<reference evidence="7" key="2">
    <citation type="journal article" date="2023" name="IMA Fungus">
        <title>Comparative genomic study of the Penicillium genus elucidates a diverse pangenome and 15 lateral gene transfer events.</title>
        <authorList>
            <person name="Petersen C."/>
            <person name="Sorensen T."/>
            <person name="Nielsen M.R."/>
            <person name="Sondergaard T.E."/>
            <person name="Sorensen J.L."/>
            <person name="Fitzpatrick D.A."/>
            <person name="Frisvad J.C."/>
            <person name="Nielsen K.L."/>
        </authorList>
    </citation>
    <scope>NUCLEOTIDE SEQUENCE</scope>
    <source>
        <strain evidence="7">IBT 21917</strain>
    </source>
</reference>
<evidence type="ECO:0000259" key="6">
    <source>
        <dbReference type="PROSITE" id="PS50157"/>
    </source>
</evidence>